<organism evidence="1 2">
    <name type="scientific">Gigaspora margarita</name>
    <dbReference type="NCBI Taxonomy" id="4874"/>
    <lineage>
        <taxon>Eukaryota</taxon>
        <taxon>Fungi</taxon>
        <taxon>Fungi incertae sedis</taxon>
        <taxon>Mucoromycota</taxon>
        <taxon>Glomeromycotina</taxon>
        <taxon>Glomeromycetes</taxon>
        <taxon>Diversisporales</taxon>
        <taxon>Gigasporaceae</taxon>
        <taxon>Gigaspora</taxon>
    </lineage>
</organism>
<evidence type="ECO:0000313" key="2">
    <source>
        <dbReference type="Proteomes" id="UP000789901"/>
    </source>
</evidence>
<name>A0ABM8VZX3_GIGMA</name>
<sequence length="166" mass="19678">MPEVNDYFKKFNVNDWSYNEFLNFLTAEKCNEEIWIKSLEAITNYILNDYFSVTVVIPSKQSTTIFNLWSSLRKKTEMIDINRLNNLLKNNEIHFLSNLFPPANVELDEEVNEYLDNIFSIFKSKETLNAENIFEEVEQKRKLVNLGIKTLKECQITFIFDTVQKL</sequence>
<comment type="caution">
    <text evidence="1">The sequence shown here is derived from an EMBL/GenBank/DDBJ whole genome shotgun (WGS) entry which is preliminary data.</text>
</comment>
<evidence type="ECO:0000313" key="1">
    <source>
        <dbReference type="EMBL" id="CAG8489142.1"/>
    </source>
</evidence>
<keyword evidence="2" id="KW-1185">Reference proteome</keyword>
<accession>A0ABM8VZX3</accession>
<gene>
    <name evidence="1" type="ORF">GMARGA_LOCUS1633</name>
</gene>
<dbReference type="Proteomes" id="UP000789901">
    <property type="component" value="Unassembled WGS sequence"/>
</dbReference>
<proteinExistence type="predicted"/>
<dbReference type="EMBL" id="CAJVQB010000439">
    <property type="protein sequence ID" value="CAG8489142.1"/>
    <property type="molecule type" value="Genomic_DNA"/>
</dbReference>
<protein>
    <submittedName>
        <fullName evidence="1">23708_t:CDS:1</fullName>
    </submittedName>
</protein>
<feature type="non-terminal residue" evidence="1">
    <location>
        <position position="1"/>
    </location>
</feature>
<reference evidence="1 2" key="1">
    <citation type="submission" date="2021-06" db="EMBL/GenBank/DDBJ databases">
        <authorList>
            <person name="Kallberg Y."/>
            <person name="Tangrot J."/>
            <person name="Rosling A."/>
        </authorList>
    </citation>
    <scope>NUCLEOTIDE SEQUENCE [LARGE SCALE GENOMIC DNA]</scope>
    <source>
        <strain evidence="1 2">120-4 pot B 10/14</strain>
    </source>
</reference>